<accession>A0AAU0EYN0</accession>
<proteinExistence type="predicted"/>
<dbReference type="KEGG" id="bpor:BPO_0312"/>
<dbReference type="RefSeq" id="WP_327984648.1">
    <property type="nucleotide sequence ID" value="NZ_CP136426.1"/>
</dbReference>
<gene>
    <name evidence="1" type="ORF">BPO_0312</name>
</gene>
<sequence length="60" mass="7037">MLNKFLTYLDKKLIKGDISQKVGQTLNLKYSGKHIQCFGTETFPLEVRGRGFDFKWNLRN</sequence>
<reference evidence="1" key="1">
    <citation type="submission" date="2023-10" db="EMBL/GenBank/DDBJ databases">
        <title>Characterization and whole genome sequencing of a novel strain of Bergeyella porcorum QD2021 isolated from pig.</title>
        <authorList>
            <person name="Liu G."/>
            <person name="Chen C."/>
            <person name="Han X."/>
        </authorList>
    </citation>
    <scope>NUCLEOTIDE SEQUENCE</scope>
    <source>
        <strain evidence="1">QD2021</strain>
    </source>
</reference>
<dbReference type="AlphaFoldDB" id="A0AAU0EYN0"/>
<dbReference type="Proteomes" id="UP001432059">
    <property type="component" value="Chromosome"/>
</dbReference>
<protein>
    <submittedName>
        <fullName evidence="1">Uncharacterized protein</fullName>
    </submittedName>
</protein>
<evidence type="ECO:0000313" key="2">
    <source>
        <dbReference type="Proteomes" id="UP001432059"/>
    </source>
</evidence>
<keyword evidence="2" id="KW-1185">Reference proteome</keyword>
<name>A0AAU0EYN0_9FLAO</name>
<evidence type="ECO:0000313" key="1">
    <source>
        <dbReference type="EMBL" id="WOC50959.1"/>
    </source>
</evidence>
<organism evidence="1 2">
    <name type="scientific">Bergeyella porcorum</name>
    <dbReference type="NCBI Taxonomy" id="1735111"/>
    <lineage>
        <taxon>Bacteria</taxon>
        <taxon>Pseudomonadati</taxon>
        <taxon>Bacteroidota</taxon>
        <taxon>Flavobacteriia</taxon>
        <taxon>Flavobacteriales</taxon>
        <taxon>Weeksellaceae</taxon>
        <taxon>Bergeyella</taxon>
    </lineage>
</organism>
<dbReference type="EMBL" id="CP136426">
    <property type="protein sequence ID" value="WOC50959.1"/>
    <property type="molecule type" value="Genomic_DNA"/>
</dbReference>